<evidence type="ECO:0000313" key="2">
    <source>
        <dbReference type="Proteomes" id="UP000474565"/>
    </source>
</evidence>
<evidence type="ECO:0000313" key="1">
    <source>
        <dbReference type="EMBL" id="MYM81120.1"/>
    </source>
</evidence>
<dbReference type="InterPro" id="IPR031856">
    <property type="entry name" value="YdaS_toxin-like"/>
</dbReference>
<reference evidence="1 2" key="1">
    <citation type="submission" date="2019-12" db="EMBL/GenBank/DDBJ databases">
        <title>Novel species isolated from a subtropical stream in China.</title>
        <authorList>
            <person name="Lu H."/>
        </authorList>
    </citation>
    <scope>NUCLEOTIDE SEQUENCE [LARGE SCALE GENOMIC DNA]</scope>
    <source>
        <strain evidence="1 2">FT50W</strain>
    </source>
</reference>
<dbReference type="AlphaFoldDB" id="A0A6L8ME30"/>
<proteinExistence type="predicted"/>
<dbReference type="GO" id="GO:0003677">
    <property type="term" value="F:DNA binding"/>
    <property type="evidence" value="ECO:0007669"/>
    <property type="project" value="InterPro"/>
</dbReference>
<dbReference type="EMBL" id="WWCP01000002">
    <property type="protein sequence ID" value="MYM81120.1"/>
    <property type="molecule type" value="Genomic_DNA"/>
</dbReference>
<organism evidence="1 2">
    <name type="scientific">Duganella lactea</name>
    <dbReference type="NCBI Taxonomy" id="2692173"/>
    <lineage>
        <taxon>Bacteria</taxon>
        <taxon>Pseudomonadati</taxon>
        <taxon>Pseudomonadota</taxon>
        <taxon>Betaproteobacteria</taxon>
        <taxon>Burkholderiales</taxon>
        <taxon>Oxalobacteraceae</taxon>
        <taxon>Telluria group</taxon>
        <taxon>Duganella</taxon>
    </lineage>
</organism>
<dbReference type="SUPFAM" id="SSF47413">
    <property type="entry name" value="lambda repressor-like DNA-binding domains"/>
    <property type="match status" value="1"/>
</dbReference>
<dbReference type="InterPro" id="IPR010982">
    <property type="entry name" value="Lambda_DNA-bd_dom_sf"/>
</dbReference>
<dbReference type="RefSeq" id="WP_161018412.1">
    <property type="nucleotide sequence ID" value="NZ_WWCP01000002.1"/>
</dbReference>
<accession>A0A6L8ME30</accession>
<sequence length="79" mass="8768">MNSLDKAIQLCGGLSNLAEKIGASSARIGNWRVRGVPVEHCLAIERATACKVTRKDLRPYDWQNIWPELATTGEPHEHS</sequence>
<protein>
    <recommendedName>
        <fullName evidence="3">Helix-turn-helix domain-containing protein</fullName>
    </recommendedName>
</protein>
<dbReference type="Gene3D" id="1.10.260.40">
    <property type="entry name" value="lambda repressor-like DNA-binding domains"/>
    <property type="match status" value="1"/>
</dbReference>
<dbReference type="Pfam" id="PF15943">
    <property type="entry name" value="YdaS_toxin"/>
    <property type="match status" value="1"/>
</dbReference>
<comment type="caution">
    <text evidence="1">The sequence shown here is derived from an EMBL/GenBank/DDBJ whole genome shotgun (WGS) entry which is preliminary data.</text>
</comment>
<name>A0A6L8ME30_9BURK</name>
<gene>
    <name evidence="1" type="ORF">GTP44_03995</name>
</gene>
<dbReference type="Proteomes" id="UP000474565">
    <property type="component" value="Unassembled WGS sequence"/>
</dbReference>
<evidence type="ECO:0008006" key="3">
    <source>
        <dbReference type="Google" id="ProtNLM"/>
    </source>
</evidence>